<evidence type="ECO:0000313" key="2">
    <source>
        <dbReference type="EMBL" id="TYC10066.1"/>
    </source>
</evidence>
<gene>
    <name evidence="2" type="primary">cas8c</name>
    <name evidence="2" type="ORF">FXF65_33785</name>
</gene>
<evidence type="ECO:0000313" key="3">
    <source>
        <dbReference type="Proteomes" id="UP000322634"/>
    </source>
</evidence>
<comment type="caution">
    <text evidence="2">The sequence shown here is derived from an EMBL/GenBank/DDBJ whole genome shotgun (WGS) entry which is preliminary data.</text>
</comment>
<reference evidence="2 3" key="1">
    <citation type="submission" date="2019-08" db="EMBL/GenBank/DDBJ databases">
        <title>Actinomadura sp. nov. CYP1-5 isolated from mountain soil.</title>
        <authorList>
            <person name="Songsumanus A."/>
            <person name="Kuncharoen N."/>
            <person name="Kudo T."/>
            <person name="Yuki M."/>
            <person name="Igarashi Y."/>
            <person name="Tanasupawat S."/>
        </authorList>
    </citation>
    <scope>NUCLEOTIDE SEQUENCE [LARGE SCALE GENOMIC DNA]</scope>
    <source>
        <strain evidence="2 3">GKU157</strain>
    </source>
</reference>
<proteinExistence type="predicted"/>
<dbReference type="Pfam" id="PF09709">
    <property type="entry name" value="Cas_Csd1"/>
    <property type="match status" value="1"/>
</dbReference>
<dbReference type="AlphaFoldDB" id="A0A5D0TXH6"/>
<organism evidence="2 3">
    <name type="scientific">Actinomadura syzygii</name>
    <dbReference type="NCBI Taxonomy" id="1427538"/>
    <lineage>
        <taxon>Bacteria</taxon>
        <taxon>Bacillati</taxon>
        <taxon>Actinomycetota</taxon>
        <taxon>Actinomycetes</taxon>
        <taxon>Streptosporangiales</taxon>
        <taxon>Thermomonosporaceae</taxon>
        <taxon>Actinomadura</taxon>
    </lineage>
</organism>
<feature type="region of interest" description="Disordered" evidence="1">
    <location>
        <begin position="570"/>
        <end position="595"/>
    </location>
</feature>
<dbReference type="Proteomes" id="UP000322634">
    <property type="component" value="Unassembled WGS sequence"/>
</dbReference>
<dbReference type="InterPro" id="IPR010144">
    <property type="entry name" value="CRISPR-assoc_prot_Csd1-typ"/>
</dbReference>
<name>A0A5D0TXH6_9ACTN</name>
<dbReference type="RefSeq" id="WP_148354113.1">
    <property type="nucleotide sequence ID" value="NZ_JBHSBF010000005.1"/>
</dbReference>
<accession>A0A5D0TXH6</accession>
<sequence length="595" mass="66074">MLIGSLVDDVRRQGIGDRIPPYYRMRTVHWAIWIDQQGEGRLIPLVNADDKPGIPEICPSLTRTSGIAPMLLVDTLEYVFAVAKEDTAKAQAGAERRNDAYLKLLADWRESTADPLARTVSEFFGQERHLDLLAELPESPQASELVAVMVGKTWAHRSTAAVDFWADVARARKGSGNEGICLACGKVGSLLKTVPDMVKGPLIPVGIDANGRPKRGRNAALVSVNTPAQGRGGSVQLVNTPLCEDCGEQAIAALNRLLSDERHRLRGDDSVLTWWLREPDDFDVMMIEHPEPVDVRALLAEPWRGLTGTVADTNAFYALTLSANQSRVVVRDWIDMPVIEVKRHLAAWFRDHSSSDRWRDGHHYVPLWQMVRATGRWDRGKKQYVSGSSIRGLARDLFRAALRGTPAPPHLIPRLLHHIRNDHHVDLARVALLRLALTRPPYQEKVMPGLDENFNDTAYVWGRLFAVLESIQRRALPDVNATIRDRYFGLAMTQPEATMRMLRTNANGHIKKLVRRDETRGAGYALDSRLAELSQLIEPRVGLPLVLDAPGQTRFILGYDHQRAADMAAARAATEAKKSGGQPGGALTTTNQEPS</sequence>
<protein>
    <submittedName>
        <fullName evidence="2">Type I-C CRISPR-associated protein Cas8c/Csd1</fullName>
    </submittedName>
</protein>
<evidence type="ECO:0000256" key="1">
    <source>
        <dbReference type="SAM" id="MobiDB-lite"/>
    </source>
</evidence>
<keyword evidence="3" id="KW-1185">Reference proteome</keyword>
<dbReference type="EMBL" id="VSFF01000013">
    <property type="protein sequence ID" value="TYC10066.1"/>
    <property type="molecule type" value="Genomic_DNA"/>
</dbReference>
<dbReference type="NCBIfam" id="TIGR01863">
    <property type="entry name" value="cas_Csd1"/>
    <property type="match status" value="1"/>
</dbReference>
<dbReference type="OrthoDB" id="9778918at2"/>